<comment type="caution">
    <text evidence="1">The sequence shown here is derived from an EMBL/GenBank/DDBJ whole genome shotgun (WGS) entry which is preliminary data.</text>
</comment>
<evidence type="ECO:0000313" key="2">
    <source>
        <dbReference type="Proteomes" id="UP000019484"/>
    </source>
</evidence>
<accession>W9YDL1</accession>
<evidence type="ECO:0008006" key="3">
    <source>
        <dbReference type="Google" id="ProtNLM"/>
    </source>
</evidence>
<gene>
    <name evidence="1" type="ORF">A1O1_04697</name>
</gene>
<dbReference type="GeneID" id="19159575"/>
<evidence type="ECO:0000313" key="1">
    <source>
        <dbReference type="EMBL" id="EXJ87770.1"/>
    </source>
</evidence>
<reference evidence="1 2" key="1">
    <citation type="submission" date="2013-03" db="EMBL/GenBank/DDBJ databases">
        <title>The Genome Sequence of Capronia coronata CBS 617.96.</title>
        <authorList>
            <consortium name="The Broad Institute Genomics Platform"/>
            <person name="Cuomo C."/>
            <person name="de Hoog S."/>
            <person name="Gorbushina A."/>
            <person name="Walker B."/>
            <person name="Young S.K."/>
            <person name="Zeng Q."/>
            <person name="Gargeya S."/>
            <person name="Fitzgerald M."/>
            <person name="Haas B."/>
            <person name="Abouelleil A."/>
            <person name="Allen A.W."/>
            <person name="Alvarado L."/>
            <person name="Arachchi H.M."/>
            <person name="Berlin A.M."/>
            <person name="Chapman S.B."/>
            <person name="Gainer-Dewar J."/>
            <person name="Goldberg J."/>
            <person name="Griggs A."/>
            <person name="Gujja S."/>
            <person name="Hansen M."/>
            <person name="Howarth C."/>
            <person name="Imamovic A."/>
            <person name="Ireland A."/>
            <person name="Larimer J."/>
            <person name="McCowan C."/>
            <person name="Murphy C."/>
            <person name="Pearson M."/>
            <person name="Poon T.W."/>
            <person name="Priest M."/>
            <person name="Roberts A."/>
            <person name="Saif S."/>
            <person name="Shea T."/>
            <person name="Sisk P."/>
            <person name="Sykes S."/>
            <person name="Wortman J."/>
            <person name="Nusbaum C."/>
            <person name="Birren B."/>
        </authorList>
    </citation>
    <scope>NUCLEOTIDE SEQUENCE [LARGE SCALE GENOMIC DNA]</scope>
    <source>
        <strain evidence="1 2">CBS 617.96</strain>
    </source>
</reference>
<organism evidence="1 2">
    <name type="scientific">Capronia coronata CBS 617.96</name>
    <dbReference type="NCBI Taxonomy" id="1182541"/>
    <lineage>
        <taxon>Eukaryota</taxon>
        <taxon>Fungi</taxon>
        <taxon>Dikarya</taxon>
        <taxon>Ascomycota</taxon>
        <taxon>Pezizomycotina</taxon>
        <taxon>Eurotiomycetes</taxon>
        <taxon>Chaetothyriomycetidae</taxon>
        <taxon>Chaetothyriales</taxon>
        <taxon>Herpotrichiellaceae</taxon>
        <taxon>Capronia</taxon>
    </lineage>
</organism>
<dbReference type="HOGENOM" id="CLU_059955_0_0_1"/>
<dbReference type="AlphaFoldDB" id="W9YDL1"/>
<proteinExistence type="predicted"/>
<dbReference type="RefSeq" id="XP_007723776.1">
    <property type="nucleotide sequence ID" value="XM_007725586.1"/>
</dbReference>
<sequence>MATLFNLPFLTSRDDSFSIPMHFFDQNGDVVWAVDGDVDIRVENEPDAQLAYSQVFHVSSHALKKTSRYFASLLSERWTHEGKPNDPLVLKGDNLCAMAIFFAIMHDAILPAQELTLGQLRALAVVCDKYMYEGTIPEWISTCLASFLHSHNNIMEFSNAIKTEVLPDVLCIASVLNLPIIFGKASHQLMWLAPACDIRSTLSDDLASMLTIDLAKEFGAESKRIPSHLVTQLPKLLFPDPHGVENWWCARCTTVPHEERWHSEVIRKTGPWALDAEGMLTVSVGEMVAAWLDKISGLSRLRELDTDQFSFPCGRFRLRYADLSLTEVQLDLYTSVGGQCISCFKAGVFKYDVFCPEHKVCLFVN</sequence>
<keyword evidence="2" id="KW-1185">Reference proteome</keyword>
<protein>
    <recommendedName>
        <fullName evidence="3">BTB domain-containing protein</fullName>
    </recommendedName>
</protein>
<name>W9YDL1_9EURO</name>
<dbReference type="OrthoDB" id="4127683at2759"/>
<dbReference type="EMBL" id="AMWN01000004">
    <property type="protein sequence ID" value="EXJ87770.1"/>
    <property type="molecule type" value="Genomic_DNA"/>
</dbReference>
<dbReference type="Proteomes" id="UP000019484">
    <property type="component" value="Unassembled WGS sequence"/>
</dbReference>